<organism evidence="9 10">
    <name type="scientific">Streptomyces luteireticuli</name>
    <dbReference type="NCBI Taxonomy" id="173858"/>
    <lineage>
        <taxon>Bacteria</taxon>
        <taxon>Bacillati</taxon>
        <taxon>Actinomycetota</taxon>
        <taxon>Actinomycetes</taxon>
        <taxon>Kitasatosporales</taxon>
        <taxon>Streptomycetaceae</taxon>
        <taxon>Streptomyces</taxon>
    </lineage>
</organism>
<dbReference type="RefSeq" id="WP_344026511.1">
    <property type="nucleotide sequence ID" value="NZ_BAAABX010000048.1"/>
</dbReference>
<keyword evidence="4 7" id="KW-1133">Transmembrane helix</keyword>
<feature type="transmembrane region" description="Helical" evidence="7">
    <location>
        <begin position="6"/>
        <end position="24"/>
    </location>
</feature>
<feature type="transmembrane region" description="Helical" evidence="7">
    <location>
        <begin position="386"/>
        <end position="405"/>
    </location>
</feature>
<keyword evidence="3 7" id="KW-0812">Transmembrane</keyword>
<dbReference type="InterPro" id="IPR050794">
    <property type="entry name" value="CPA2_transporter"/>
</dbReference>
<protein>
    <recommendedName>
        <fullName evidence="8">Cation/H+ exchanger transmembrane domain-containing protein</fullName>
    </recommendedName>
</protein>
<feature type="transmembrane region" description="Helical" evidence="7">
    <location>
        <begin position="323"/>
        <end position="345"/>
    </location>
</feature>
<feature type="transmembrane region" description="Helical" evidence="7">
    <location>
        <begin position="36"/>
        <end position="53"/>
    </location>
</feature>
<feature type="transmembrane region" description="Helical" evidence="7">
    <location>
        <begin position="243"/>
        <end position="274"/>
    </location>
</feature>
<name>A0ABN0YWI1_9ACTN</name>
<dbReference type="Gene3D" id="1.20.1530.20">
    <property type="match status" value="1"/>
</dbReference>
<keyword evidence="10" id="KW-1185">Reference proteome</keyword>
<reference evidence="9 10" key="1">
    <citation type="journal article" date="2019" name="Int. J. Syst. Evol. Microbiol.">
        <title>The Global Catalogue of Microorganisms (GCM) 10K type strain sequencing project: providing services to taxonomists for standard genome sequencing and annotation.</title>
        <authorList>
            <consortium name="The Broad Institute Genomics Platform"/>
            <consortium name="The Broad Institute Genome Sequencing Center for Infectious Disease"/>
            <person name="Wu L."/>
            <person name="Ma J."/>
        </authorList>
    </citation>
    <scope>NUCLEOTIDE SEQUENCE [LARGE SCALE GENOMIC DNA]</scope>
    <source>
        <strain evidence="9 10">JCM 4788</strain>
    </source>
</reference>
<accession>A0ABN0YWI1</accession>
<keyword evidence="5" id="KW-0406">Ion transport</keyword>
<proteinExistence type="predicted"/>
<dbReference type="EMBL" id="BAAABX010000048">
    <property type="protein sequence ID" value="GAA0415708.1"/>
    <property type="molecule type" value="Genomic_DNA"/>
</dbReference>
<gene>
    <name evidence="9" type="ORF">GCM10010357_41280</name>
</gene>
<feature type="transmembrane region" description="Helical" evidence="7">
    <location>
        <begin position="173"/>
        <end position="197"/>
    </location>
</feature>
<evidence type="ECO:0000256" key="7">
    <source>
        <dbReference type="SAM" id="Phobius"/>
    </source>
</evidence>
<evidence type="ECO:0000256" key="4">
    <source>
        <dbReference type="ARBA" id="ARBA00022989"/>
    </source>
</evidence>
<evidence type="ECO:0000256" key="1">
    <source>
        <dbReference type="ARBA" id="ARBA00004141"/>
    </source>
</evidence>
<feature type="transmembrane region" description="Helical" evidence="7">
    <location>
        <begin position="73"/>
        <end position="90"/>
    </location>
</feature>
<feature type="transmembrane region" description="Helical" evidence="7">
    <location>
        <begin position="294"/>
        <end position="311"/>
    </location>
</feature>
<feature type="transmembrane region" description="Helical" evidence="7">
    <location>
        <begin position="139"/>
        <end position="161"/>
    </location>
</feature>
<feature type="transmembrane region" description="Helical" evidence="7">
    <location>
        <begin position="102"/>
        <end position="127"/>
    </location>
</feature>
<keyword evidence="2" id="KW-0813">Transport</keyword>
<evidence type="ECO:0000256" key="2">
    <source>
        <dbReference type="ARBA" id="ARBA00022448"/>
    </source>
</evidence>
<evidence type="ECO:0000313" key="9">
    <source>
        <dbReference type="EMBL" id="GAA0415708.1"/>
    </source>
</evidence>
<evidence type="ECO:0000256" key="6">
    <source>
        <dbReference type="ARBA" id="ARBA00023136"/>
    </source>
</evidence>
<comment type="caution">
    <text evidence="9">The sequence shown here is derived from an EMBL/GenBank/DDBJ whole genome shotgun (WGS) entry which is preliminary data.</text>
</comment>
<dbReference type="PANTHER" id="PTHR32468:SF0">
    <property type="entry name" value="K(+)_H(+) ANTIPORTER 1"/>
    <property type="match status" value="1"/>
</dbReference>
<feature type="transmembrane region" description="Helical" evidence="7">
    <location>
        <begin position="209"/>
        <end position="231"/>
    </location>
</feature>
<dbReference type="InterPro" id="IPR038770">
    <property type="entry name" value="Na+/solute_symporter_sf"/>
</dbReference>
<evidence type="ECO:0000256" key="5">
    <source>
        <dbReference type="ARBA" id="ARBA00023065"/>
    </source>
</evidence>
<sequence>MKGSSLDAAVLADIALVLLIGAALGPVRARLRQPAVVAEIAAGILLGPSVLGLLPGDLPGLLFPEEVRSHLSVIAQVGICLFMFAAGWELDLHTLRGRGRSVLTITTASLAVPFTLAAALAFALLAVRPGLTGPTASPPLFATYLGIVLSVSALSVLIRIIGENRLTATPVGAMATACGVLTELLAWCAIVTLITAARGPGTGHPVLTLARIAAYALVMLLAVRPALRALFTRYRPHDNRVTLPLILITSSGVLLSSWCTTQLGIHAVIGAFAFGLAMPRDLDPSLRHAVANPLHHTGALLIPVFFALTGLTIDITRLGRHGLLALIAFLTVAWGGKFAGTALAARLHHLSWRDAATLGTLVNTKGLSEIIMLTLGRDAGLINDQIFTALLLTALTATVLVNPLVRHLTGTPAHPEPGAPIPAQHRGTAQPALELNDEHGM</sequence>
<keyword evidence="6 7" id="KW-0472">Membrane</keyword>
<evidence type="ECO:0000313" key="10">
    <source>
        <dbReference type="Proteomes" id="UP001500879"/>
    </source>
</evidence>
<dbReference type="Proteomes" id="UP001500879">
    <property type="component" value="Unassembled WGS sequence"/>
</dbReference>
<evidence type="ECO:0000259" key="8">
    <source>
        <dbReference type="Pfam" id="PF00999"/>
    </source>
</evidence>
<dbReference type="Pfam" id="PF00999">
    <property type="entry name" value="Na_H_Exchanger"/>
    <property type="match status" value="1"/>
</dbReference>
<evidence type="ECO:0000256" key="3">
    <source>
        <dbReference type="ARBA" id="ARBA00022692"/>
    </source>
</evidence>
<dbReference type="InterPro" id="IPR006153">
    <property type="entry name" value="Cation/H_exchanger_TM"/>
</dbReference>
<comment type="subcellular location">
    <subcellularLocation>
        <location evidence="1">Membrane</location>
        <topology evidence="1">Multi-pass membrane protein</topology>
    </subcellularLocation>
</comment>
<feature type="domain" description="Cation/H+ exchanger transmembrane" evidence="8">
    <location>
        <begin position="22"/>
        <end position="404"/>
    </location>
</feature>
<dbReference type="PANTHER" id="PTHR32468">
    <property type="entry name" value="CATION/H + ANTIPORTER"/>
    <property type="match status" value="1"/>
</dbReference>